<dbReference type="AlphaFoldDB" id="A0A8E0VQW7"/>
<dbReference type="EMBL" id="LUCM01001312">
    <property type="protein sequence ID" value="KAA0199129.1"/>
    <property type="molecule type" value="Genomic_DNA"/>
</dbReference>
<evidence type="ECO:0000259" key="2">
    <source>
        <dbReference type="PROSITE" id="PS50222"/>
    </source>
</evidence>
<feature type="domain" description="EF-hand" evidence="2">
    <location>
        <begin position="33"/>
        <end position="60"/>
    </location>
</feature>
<keyword evidence="1" id="KW-0106">Calcium</keyword>
<protein>
    <recommendedName>
        <fullName evidence="2">EF-hand domain-containing protein</fullName>
    </recommendedName>
</protein>
<dbReference type="OrthoDB" id="26525at2759"/>
<dbReference type="InterPro" id="IPR018247">
    <property type="entry name" value="EF_Hand_1_Ca_BS"/>
</dbReference>
<evidence type="ECO:0000313" key="4">
    <source>
        <dbReference type="Proteomes" id="UP000728185"/>
    </source>
</evidence>
<dbReference type="Proteomes" id="UP000728185">
    <property type="component" value="Unassembled WGS sequence"/>
</dbReference>
<dbReference type="Gene3D" id="1.10.238.10">
    <property type="entry name" value="EF-hand"/>
    <property type="match status" value="1"/>
</dbReference>
<evidence type="ECO:0000313" key="3">
    <source>
        <dbReference type="EMBL" id="KAA0199129.1"/>
    </source>
</evidence>
<name>A0A8E0VQW7_9TREM</name>
<comment type="caution">
    <text evidence="3">The sequence shown here is derived from an EMBL/GenBank/DDBJ whole genome shotgun (WGS) entry which is preliminary data.</text>
</comment>
<proteinExistence type="predicted"/>
<evidence type="ECO:0000256" key="1">
    <source>
        <dbReference type="ARBA" id="ARBA00022837"/>
    </source>
</evidence>
<organism evidence="3 4">
    <name type="scientific">Fasciolopsis buskii</name>
    <dbReference type="NCBI Taxonomy" id="27845"/>
    <lineage>
        <taxon>Eukaryota</taxon>
        <taxon>Metazoa</taxon>
        <taxon>Spiralia</taxon>
        <taxon>Lophotrochozoa</taxon>
        <taxon>Platyhelminthes</taxon>
        <taxon>Trematoda</taxon>
        <taxon>Digenea</taxon>
        <taxon>Plagiorchiida</taxon>
        <taxon>Echinostomata</taxon>
        <taxon>Echinostomatoidea</taxon>
        <taxon>Fasciolidae</taxon>
        <taxon>Fasciolopsis</taxon>
    </lineage>
</organism>
<dbReference type="Pfam" id="PF13202">
    <property type="entry name" value="EF-hand_5"/>
    <property type="match status" value="1"/>
</dbReference>
<dbReference type="InterPro" id="IPR011992">
    <property type="entry name" value="EF-hand-dom_pair"/>
</dbReference>
<dbReference type="GO" id="GO:0005509">
    <property type="term" value="F:calcium ion binding"/>
    <property type="evidence" value="ECO:0007669"/>
    <property type="project" value="InterPro"/>
</dbReference>
<dbReference type="SUPFAM" id="SSF47473">
    <property type="entry name" value="EF-hand"/>
    <property type="match status" value="1"/>
</dbReference>
<dbReference type="InterPro" id="IPR002048">
    <property type="entry name" value="EF_hand_dom"/>
</dbReference>
<feature type="domain" description="EF-hand" evidence="2">
    <location>
        <begin position="1"/>
        <end position="27"/>
    </location>
</feature>
<dbReference type="PROSITE" id="PS50222">
    <property type="entry name" value="EF_HAND_2"/>
    <property type="match status" value="2"/>
</dbReference>
<accession>A0A8E0VQW7</accession>
<gene>
    <name evidence="3" type="ORF">FBUS_09953</name>
</gene>
<reference evidence="3" key="1">
    <citation type="submission" date="2019-05" db="EMBL/GenBank/DDBJ databases">
        <title>Annotation for the trematode Fasciolopsis buski.</title>
        <authorList>
            <person name="Choi Y.-J."/>
        </authorList>
    </citation>
    <scope>NUCLEOTIDE SEQUENCE</scope>
    <source>
        <strain evidence="3">HT</strain>
        <tissue evidence="3">Whole worm</tissue>
    </source>
</reference>
<sequence length="71" mass="8025">MERLDQNKDGKLSVNEIASIAPTDGLKRRVAGLIKKYDSDNDGMVDTNDVRKWINEIVEEIKRSGPPPMKK</sequence>
<keyword evidence="4" id="KW-1185">Reference proteome</keyword>
<dbReference type="PROSITE" id="PS00018">
    <property type="entry name" value="EF_HAND_1"/>
    <property type="match status" value="2"/>
</dbReference>